<proteinExistence type="predicted"/>
<accession>A0A6F8Y5V0</accession>
<gene>
    <name evidence="2" type="ORF">Pflav_079020</name>
</gene>
<feature type="compositionally biased region" description="Basic and acidic residues" evidence="1">
    <location>
        <begin position="67"/>
        <end position="84"/>
    </location>
</feature>
<dbReference type="Proteomes" id="UP000502508">
    <property type="component" value="Chromosome"/>
</dbReference>
<evidence type="ECO:0000313" key="3">
    <source>
        <dbReference type="Proteomes" id="UP000502508"/>
    </source>
</evidence>
<sequence>MRKRLTPVIGNKQAIGRSLATGVRLATERVTGVRYYTPVAQVAGSRPPEQWATAAMISASGALDAGGSRHDPEPDRADREHRAAGGEQHQSFCDGCVTPRVGGR</sequence>
<dbReference type="KEGG" id="pfla:Pflav_079020"/>
<name>A0A6F8Y5V0_9ACTN</name>
<protein>
    <submittedName>
        <fullName evidence="2">Uncharacterized protein</fullName>
    </submittedName>
</protein>
<evidence type="ECO:0000256" key="1">
    <source>
        <dbReference type="SAM" id="MobiDB-lite"/>
    </source>
</evidence>
<dbReference type="AlphaFoldDB" id="A0A6F8Y5V0"/>
<evidence type="ECO:0000313" key="2">
    <source>
        <dbReference type="EMBL" id="BCB81492.1"/>
    </source>
</evidence>
<reference evidence="2 3" key="2">
    <citation type="submission" date="2020-03" db="EMBL/GenBank/DDBJ databases">
        <authorList>
            <person name="Ichikawa N."/>
            <person name="Kimura A."/>
            <person name="Kitahashi Y."/>
            <person name="Uohara A."/>
        </authorList>
    </citation>
    <scope>NUCLEOTIDE SEQUENCE [LARGE SCALE GENOMIC DNA]</scope>
    <source>
        <strain evidence="2 3">NBRC 107702</strain>
    </source>
</reference>
<dbReference type="EMBL" id="AP022870">
    <property type="protein sequence ID" value="BCB81492.1"/>
    <property type="molecule type" value="Genomic_DNA"/>
</dbReference>
<feature type="region of interest" description="Disordered" evidence="1">
    <location>
        <begin position="61"/>
        <end position="104"/>
    </location>
</feature>
<organism evidence="2 3">
    <name type="scientific">Phytohabitans flavus</name>
    <dbReference type="NCBI Taxonomy" id="1076124"/>
    <lineage>
        <taxon>Bacteria</taxon>
        <taxon>Bacillati</taxon>
        <taxon>Actinomycetota</taxon>
        <taxon>Actinomycetes</taxon>
        <taxon>Micromonosporales</taxon>
        <taxon>Micromonosporaceae</taxon>
    </lineage>
</organism>
<keyword evidence="3" id="KW-1185">Reference proteome</keyword>
<reference evidence="2 3" key="1">
    <citation type="submission" date="2020-03" db="EMBL/GenBank/DDBJ databases">
        <title>Whole genome shotgun sequence of Phytohabitans flavus NBRC 107702.</title>
        <authorList>
            <person name="Komaki H."/>
            <person name="Tamura T."/>
        </authorList>
    </citation>
    <scope>NUCLEOTIDE SEQUENCE [LARGE SCALE GENOMIC DNA]</scope>
    <source>
        <strain evidence="2 3">NBRC 107702</strain>
    </source>
</reference>